<sequence>MVVCRQLGYLDPAQAVDHAYFGSGCLDILLDDVECYGWESTLLDCSNAGFEGDVRLRDGDSINSGIVEVYHLGEWGTICDDDYWSYEDAAVICRQLGYSGVNTYYNETRFGKGSGPILGYISCDGTELYWQDCSLNYWAPSSCSHSEVAALTCTTFEESPVEGSLKLVDGVSVYVGRIEIYHNGEWGKICGDDWDDDDAQVVCRQLGYPIDYSYGLSPNSGDYGESYGEGSGPIMLDDVRCDGSEYMLTQCGHNGWYQHNCHYGDDAWVRCQTPVTNYPRLVAGNNWYEGRVEVWDRSRWVRLCAENFNVNEASTVCKQIGYSDYEEIYYGDQFGIGKSPPSDVSFSCGSNDYKLGNCNTSDVTDRRNCASVAIRCKVSKTSLQTGTIAGIVIACAIVAVLIGIGLVVTYRLFKKNRARVRTQPNIAVISGVDTPAGPPAPQHNWTNVAAPPSYNDVVNNHAYYPQHVGVVPTIPGLYPPQSNPETVNTQQAPTVHQPPNPDFLIPYPVETSSVTTQPANPFQVQAGQFPSDNVPLMLSSQNQPAT</sequence>
<protein>
    <submittedName>
        <fullName evidence="10">Putative deleted in malignant brain tumors 1 protein</fullName>
    </submittedName>
</protein>
<feature type="domain" description="SRCR" evidence="9">
    <location>
        <begin position="1"/>
        <end position="45"/>
    </location>
</feature>
<evidence type="ECO:0000256" key="1">
    <source>
        <dbReference type="ARBA" id="ARBA00022729"/>
    </source>
</evidence>
<evidence type="ECO:0000256" key="2">
    <source>
        <dbReference type="ARBA" id="ARBA00022737"/>
    </source>
</evidence>
<dbReference type="PROSITE" id="PS50287">
    <property type="entry name" value="SRCR_2"/>
    <property type="match status" value="4"/>
</dbReference>
<feature type="domain" description="SRCR" evidence="9">
    <location>
        <begin position="54"/>
        <end position="154"/>
    </location>
</feature>
<dbReference type="Proteomes" id="UP000230750">
    <property type="component" value="Unassembled WGS sequence"/>
</dbReference>
<keyword evidence="5" id="KW-0325">Glycoprotein</keyword>
<keyword evidence="8" id="KW-1133">Transmembrane helix</keyword>
<keyword evidence="8" id="KW-0812">Transmembrane</keyword>
<evidence type="ECO:0000256" key="4">
    <source>
        <dbReference type="ARBA" id="ARBA00023170"/>
    </source>
</evidence>
<name>A0A2G8KZX8_STIJA</name>
<dbReference type="SMART" id="SM00202">
    <property type="entry name" value="SR"/>
    <property type="match status" value="3"/>
</dbReference>
<organism evidence="10 11">
    <name type="scientific">Stichopus japonicus</name>
    <name type="common">Sea cucumber</name>
    <dbReference type="NCBI Taxonomy" id="307972"/>
    <lineage>
        <taxon>Eukaryota</taxon>
        <taxon>Metazoa</taxon>
        <taxon>Echinodermata</taxon>
        <taxon>Eleutherozoa</taxon>
        <taxon>Echinozoa</taxon>
        <taxon>Holothuroidea</taxon>
        <taxon>Aspidochirotacea</taxon>
        <taxon>Aspidochirotida</taxon>
        <taxon>Stichopodidae</taxon>
        <taxon>Apostichopus</taxon>
    </lineage>
</organism>
<evidence type="ECO:0000256" key="7">
    <source>
        <dbReference type="SAM" id="MobiDB-lite"/>
    </source>
</evidence>
<accession>A0A2G8KZX8</accession>
<dbReference type="PANTHER" id="PTHR19331">
    <property type="entry name" value="SCAVENGER RECEPTOR DOMAIN-CONTAINING"/>
    <property type="match status" value="1"/>
</dbReference>
<comment type="caution">
    <text evidence="6">Lacks conserved residue(s) required for the propagation of feature annotation.</text>
</comment>
<evidence type="ECO:0000313" key="10">
    <source>
        <dbReference type="EMBL" id="PIK53558.1"/>
    </source>
</evidence>
<dbReference type="Gene3D" id="3.10.250.10">
    <property type="entry name" value="SRCR-like domain"/>
    <property type="match status" value="4"/>
</dbReference>
<proteinExistence type="predicted"/>
<feature type="disulfide bond" evidence="6">
    <location>
        <begin position="123"/>
        <end position="133"/>
    </location>
</feature>
<evidence type="ECO:0000259" key="9">
    <source>
        <dbReference type="PROSITE" id="PS50287"/>
    </source>
</evidence>
<feature type="transmembrane region" description="Helical" evidence="8">
    <location>
        <begin position="388"/>
        <end position="413"/>
    </location>
</feature>
<feature type="disulfide bond" evidence="6">
    <location>
        <begin position="348"/>
        <end position="358"/>
    </location>
</feature>
<reference evidence="10 11" key="1">
    <citation type="journal article" date="2017" name="PLoS Biol.">
        <title>The sea cucumber genome provides insights into morphological evolution and visceral regeneration.</title>
        <authorList>
            <person name="Zhang X."/>
            <person name="Sun L."/>
            <person name="Yuan J."/>
            <person name="Sun Y."/>
            <person name="Gao Y."/>
            <person name="Zhang L."/>
            <person name="Li S."/>
            <person name="Dai H."/>
            <person name="Hamel J.F."/>
            <person name="Liu C."/>
            <person name="Yu Y."/>
            <person name="Liu S."/>
            <person name="Lin W."/>
            <person name="Guo K."/>
            <person name="Jin S."/>
            <person name="Xu P."/>
            <person name="Storey K.B."/>
            <person name="Huan P."/>
            <person name="Zhang T."/>
            <person name="Zhou Y."/>
            <person name="Zhang J."/>
            <person name="Lin C."/>
            <person name="Li X."/>
            <person name="Xing L."/>
            <person name="Huo D."/>
            <person name="Sun M."/>
            <person name="Wang L."/>
            <person name="Mercier A."/>
            <person name="Li F."/>
            <person name="Yang H."/>
            <person name="Xiang J."/>
        </authorList>
    </citation>
    <scope>NUCLEOTIDE SEQUENCE [LARGE SCALE GENOMIC DNA]</scope>
    <source>
        <strain evidence="10">Shaxun</strain>
        <tissue evidence="10">Muscle</tissue>
    </source>
</reference>
<dbReference type="PRINTS" id="PR00258">
    <property type="entry name" value="SPERACTRCPTR"/>
</dbReference>
<evidence type="ECO:0000313" key="11">
    <source>
        <dbReference type="Proteomes" id="UP000230750"/>
    </source>
</evidence>
<keyword evidence="11" id="KW-1185">Reference proteome</keyword>
<keyword evidence="3 6" id="KW-1015">Disulfide bond</keyword>
<evidence type="ECO:0000256" key="8">
    <source>
        <dbReference type="SAM" id="Phobius"/>
    </source>
</evidence>
<dbReference type="EMBL" id="MRZV01000282">
    <property type="protein sequence ID" value="PIK53558.1"/>
    <property type="molecule type" value="Genomic_DNA"/>
</dbReference>
<keyword evidence="2" id="KW-0677">Repeat</keyword>
<keyword evidence="1" id="KW-0732">Signal</keyword>
<feature type="domain" description="SRCR" evidence="9">
    <location>
        <begin position="165"/>
        <end position="272"/>
    </location>
</feature>
<keyword evidence="4" id="KW-0675">Receptor</keyword>
<dbReference type="FunFam" id="3.10.250.10:FF:000006">
    <property type="entry name" value="neurotrypsin isoform X2"/>
    <property type="match status" value="1"/>
</dbReference>
<dbReference type="GO" id="GO:0016020">
    <property type="term" value="C:membrane"/>
    <property type="evidence" value="ECO:0007669"/>
    <property type="project" value="InterPro"/>
</dbReference>
<feature type="disulfide bond" evidence="6">
    <location>
        <begin position="79"/>
        <end position="143"/>
    </location>
</feature>
<dbReference type="PANTHER" id="PTHR19331:SF486">
    <property type="entry name" value="SRCR DOMAIN-CONTAINING PROTEIN"/>
    <property type="match status" value="1"/>
</dbReference>
<keyword evidence="8" id="KW-0472">Membrane</keyword>
<dbReference type="FunFam" id="3.10.250.10:FF:000007">
    <property type="entry name" value="Soluble scavenger receptor cysteine-rich domain-containing protein SSC5D"/>
    <property type="match status" value="1"/>
</dbReference>
<evidence type="ECO:0000256" key="5">
    <source>
        <dbReference type="ARBA" id="ARBA00023180"/>
    </source>
</evidence>
<dbReference type="STRING" id="307972.A0A2G8KZX8"/>
<dbReference type="InterPro" id="IPR001190">
    <property type="entry name" value="SRCR"/>
</dbReference>
<dbReference type="PROSITE" id="PS00420">
    <property type="entry name" value="SRCR_1"/>
    <property type="match status" value="1"/>
</dbReference>
<dbReference type="InterPro" id="IPR036772">
    <property type="entry name" value="SRCR-like_dom_sf"/>
</dbReference>
<feature type="region of interest" description="Disordered" evidence="7">
    <location>
        <begin position="523"/>
        <end position="546"/>
    </location>
</feature>
<dbReference type="AlphaFoldDB" id="A0A2G8KZX8"/>
<evidence type="ECO:0000256" key="3">
    <source>
        <dbReference type="ARBA" id="ARBA00023157"/>
    </source>
</evidence>
<evidence type="ECO:0000256" key="6">
    <source>
        <dbReference type="PROSITE-ProRule" id="PRU00196"/>
    </source>
</evidence>
<feature type="domain" description="SRCR" evidence="9">
    <location>
        <begin position="279"/>
        <end position="377"/>
    </location>
</feature>
<feature type="disulfide bond" evidence="6">
    <location>
        <begin position="241"/>
        <end position="251"/>
    </location>
</feature>
<feature type="disulfide bond" evidence="6">
    <location>
        <begin position="35"/>
        <end position="45"/>
    </location>
</feature>
<gene>
    <name evidence="10" type="ORF">BSL78_09579</name>
</gene>
<dbReference type="Pfam" id="PF00530">
    <property type="entry name" value="SRCR"/>
    <property type="match status" value="4"/>
</dbReference>
<dbReference type="SUPFAM" id="SSF56487">
    <property type="entry name" value="SRCR-like"/>
    <property type="match status" value="4"/>
</dbReference>
<dbReference type="OrthoDB" id="536948at2759"/>
<comment type="caution">
    <text evidence="10">The sequence shown here is derived from an EMBL/GenBank/DDBJ whole genome shotgun (WGS) entry which is preliminary data.</text>
</comment>